<dbReference type="HOGENOM" id="CLU_2413607_0_0_1"/>
<gene>
    <name evidence="1" type="ORF">K443DRAFT_608940</name>
</gene>
<reference evidence="2" key="2">
    <citation type="submission" date="2015-01" db="EMBL/GenBank/DDBJ databases">
        <title>Evolutionary Origins and Diversification of the Mycorrhizal Mutualists.</title>
        <authorList>
            <consortium name="DOE Joint Genome Institute"/>
            <consortium name="Mycorrhizal Genomics Consortium"/>
            <person name="Kohler A."/>
            <person name="Kuo A."/>
            <person name="Nagy L.G."/>
            <person name="Floudas D."/>
            <person name="Copeland A."/>
            <person name="Barry K.W."/>
            <person name="Cichocki N."/>
            <person name="Veneault-Fourrey C."/>
            <person name="LaButti K."/>
            <person name="Lindquist E.A."/>
            <person name="Lipzen A."/>
            <person name="Lundell T."/>
            <person name="Morin E."/>
            <person name="Murat C."/>
            <person name="Riley R."/>
            <person name="Ohm R."/>
            <person name="Sun H."/>
            <person name="Tunlid A."/>
            <person name="Henrissat B."/>
            <person name="Grigoriev I.V."/>
            <person name="Hibbett D.S."/>
            <person name="Martin F."/>
        </authorList>
    </citation>
    <scope>NUCLEOTIDE SEQUENCE [LARGE SCALE GENOMIC DNA]</scope>
    <source>
        <strain evidence="2">LaAM-08-1</strain>
    </source>
</reference>
<organism evidence="1 2">
    <name type="scientific">Laccaria amethystina LaAM-08-1</name>
    <dbReference type="NCBI Taxonomy" id="1095629"/>
    <lineage>
        <taxon>Eukaryota</taxon>
        <taxon>Fungi</taxon>
        <taxon>Dikarya</taxon>
        <taxon>Basidiomycota</taxon>
        <taxon>Agaricomycotina</taxon>
        <taxon>Agaricomycetes</taxon>
        <taxon>Agaricomycetidae</taxon>
        <taxon>Agaricales</taxon>
        <taxon>Agaricineae</taxon>
        <taxon>Hydnangiaceae</taxon>
        <taxon>Laccaria</taxon>
    </lineage>
</organism>
<keyword evidence="2" id="KW-1185">Reference proteome</keyword>
<dbReference type="AlphaFoldDB" id="A0A0C9YCK9"/>
<protein>
    <submittedName>
        <fullName evidence="1">Uncharacterized protein</fullName>
    </submittedName>
</protein>
<reference evidence="1 2" key="1">
    <citation type="submission" date="2014-04" db="EMBL/GenBank/DDBJ databases">
        <authorList>
            <consortium name="DOE Joint Genome Institute"/>
            <person name="Kuo A."/>
            <person name="Kohler A."/>
            <person name="Nagy L.G."/>
            <person name="Floudas D."/>
            <person name="Copeland A."/>
            <person name="Barry K.W."/>
            <person name="Cichocki N."/>
            <person name="Veneault-Fourrey C."/>
            <person name="LaButti K."/>
            <person name="Lindquist E.A."/>
            <person name="Lipzen A."/>
            <person name="Lundell T."/>
            <person name="Morin E."/>
            <person name="Murat C."/>
            <person name="Sun H."/>
            <person name="Tunlid A."/>
            <person name="Henrissat B."/>
            <person name="Grigoriev I.V."/>
            <person name="Hibbett D.S."/>
            <person name="Martin F."/>
            <person name="Nordberg H.P."/>
            <person name="Cantor M.N."/>
            <person name="Hua S.X."/>
        </authorList>
    </citation>
    <scope>NUCLEOTIDE SEQUENCE [LARGE SCALE GENOMIC DNA]</scope>
    <source>
        <strain evidence="1 2">LaAM-08-1</strain>
    </source>
</reference>
<evidence type="ECO:0000313" key="2">
    <source>
        <dbReference type="Proteomes" id="UP000054477"/>
    </source>
</evidence>
<dbReference type="Proteomes" id="UP000054477">
    <property type="component" value="Unassembled WGS sequence"/>
</dbReference>
<sequence length="92" mass="10455">MKNGVRRLQALRPTNSVYTWRHFGRNIPGIIFCHVPTLLTVLQIETPSDAIEKQVCRRRGFPISPAKTLNLRTCRSSSENPRILLRQTLGAS</sequence>
<evidence type="ECO:0000313" key="1">
    <source>
        <dbReference type="EMBL" id="KIK08062.1"/>
    </source>
</evidence>
<proteinExistence type="predicted"/>
<accession>A0A0C9YCK9</accession>
<dbReference type="EMBL" id="KN838544">
    <property type="protein sequence ID" value="KIK08062.1"/>
    <property type="molecule type" value="Genomic_DNA"/>
</dbReference>
<name>A0A0C9YCK9_9AGAR</name>